<dbReference type="EC" id="2.4.1.-" evidence="7"/>
<keyword evidence="7" id="KW-0472">Membrane</keyword>
<dbReference type="Proteomes" id="UP001209878">
    <property type="component" value="Unassembled WGS sequence"/>
</dbReference>
<proteinExistence type="inferred from homology"/>
<dbReference type="PANTHER" id="PTHR48438:SF1">
    <property type="entry name" value="ALPHA-(1,3)-FUCOSYLTRANSFERASE C-RELATED"/>
    <property type="match status" value="1"/>
</dbReference>
<keyword evidence="10" id="KW-1185">Reference proteome</keyword>
<keyword evidence="7" id="KW-0812">Transmembrane</keyword>
<dbReference type="EMBL" id="JAODUO010000812">
    <property type="protein sequence ID" value="KAK2174293.1"/>
    <property type="molecule type" value="Genomic_DNA"/>
</dbReference>
<dbReference type="Pfam" id="PF00852">
    <property type="entry name" value="Glyco_transf_10"/>
    <property type="match status" value="1"/>
</dbReference>
<protein>
    <recommendedName>
        <fullName evidence="7">Fucosyltransferase</fullName>
        <ecNumber evidence="7">2.4.1.-</ecNumber>
    </recommendedName>
</protein>
<evidence type="ECO:0000256" key="6">
    <source>
        <dbReference type="ARBA" id="ARBA00023034"/>
    </source>
</evidence>
<reference evidence="9" key="1">
    <citation type="journal article" date="2023" name="Mol. Biol. Evol.">
        <title>Third-Generation Sequencing Reveals the Adaptive Role of the Epigenome in Three Deep-Sea Polychaetes.</title>
        <authorList>
            <person name="Perez M."/>
            <person name="Aroh O."/>
            <person name="Sun Y."/>
            <person name="Lan Y."/>
            <person name="Juniper S.K."/>
            <person name="Young C.R."/>
            <person name="Angers B."/>
            <person name="Qian P.Y."/>
        </authorList>
    </citation>
    <scope>NUCLEOTIDE SEQUENCE</scope>
    <source>
        <strain evidence="9">R07B-5</strain>
    </source>
</reference>
<name>A0AAD9NMW2_RIDPI</name>
<evidence type="ECO:0000256" key="5">
    <source>
        <dbReference type="ARBA" id="ARBA00022679"/>
    </source>
</evidence>
<dbReference type="Gene3D" id="3.40.50.11660">
    <property type="entry name" value="Glycosyl transferase family 10, C-terminal domain"/>
    <property type="match status" value="1"/>
</dbReference>
<evidence type="ECO:0000256" key="3">
    <source>
        <dbReference type="ARBA" id="ARBA00008919"/>
    </source>
</evidence>
<dbReference type="GO" id="GO:0008417">
    <property type="term" value="F:fucosyltransferase activity"/>
    <property type="evidence" value="ECO:0007669"/>
    <property type="project" value="InterPro"/>
</dbReference>
<evidence type="ECO:0000256" key="2">
    <source>
        <dbReference type="ARBA" id="ARBA00004922"/>
    </source>
</evidence>
<comment type="pathway">
    <text evidence="2">Protein modification; protein glycosylation.</text>
</comment>
<keyword evidence="4 7" id="KW-0328">Glycosyltransferase</keyword>
<dbReference type="GO" id="GO:0032580">
    <property type="term" value="C:Golgi cisterna membrane"/>
    <property type="evidence" value="ECO:0007669"/>
    <property type="project" value="UniProtKB-SubCell"/>
</dbReference>
<evidence type="ECO:0000256" key="1">
    <source>
        <dbReference type="ARBA" id="ARBA00004323"/>
    </source>
</evidence>
<evidence type="ECO:0000313" key="9">
    <source>
        <dbReference type="EMBL" id="KAK2174293.1"/>
    </source>
</evidence>
<comment type="subcellular location">
    <subcellularLocation>
        <location evidence="1">Golgi apparatus membrane</location>
        <topology evidence="1">Single-pass type II membrane protein</topology>
    </subcellularLocation>
    <subcellularLocation>
        <location evidence="7">Golgi apparatus</location>
        <location evidence="7">Golgi stack membrane</location>
        <topology evidence="7">Single-pass type II membrane protein</topology>
    </subcellularLocation>
</comment>
<comment type="similarity">
    <text evidence="3 7">Belongs to the glycosyltransferase 10 family.</text>
</comment>
<keyword evidence="6 7" id="KW-0333">Golgi apparatus</keyword>
<dbReference type="InterPro" id="IPR038577">
    <property type="entry name" value="GT10-like_C_sf"/>
</dbReference>
<dbReference type="AlphaFoldDB" id="A0AAD9NMW2"/>
<dbReference type="InterPro" id="IPR055270">
    <property type="entry name" value="Glyco_tran_10_C"/>
</dbReference>
<evidence type="ECO:0000256" key="4">
    <source>
        <dbReference type="ARBA" id="ARBA00022676"/>
    </source>
</evidence>
<dbReference type="GO" id="GO:0000139">
    <property type="term" value="C:Golgi membrane"/>
    <property type="evidence" value="ECO:0007669"/>
    <property type="project" value="UniProtKB-SubCell"/>
</dbReference>
<gene>
    <name evidence="9" type="ORF">NP493_812g00008</name>
</gene>
<keyword evidence="5 7" id="KW-0808">Transferase</keyword>
<evidence type="ECO:0000313" key="10">
    <source>
        <dbReference type="Proteomes" id="UP001209878"/>
    </source>
</evidence>
<dbReference type="SUPFAM" id="SSF53756">
    <property type="entry name" value="UDP-Glycosyltransferase/glycogen phosphorylase"/>
    <property type="match status" value="1"/>
</dbReference>
<dbReference type="PANTHER" id="PTHR48438">
    <property type="entry name" value="ALPHA-(1,3)-FUCOSYLTRANSFERASE C-RELATED"/>
    <property type="match status" value="1"/>
</dbReference>
<dbReference type="InterPro" id="IPR001503">
    <property type="entry name" value="Glyco_trans_10"/>
</dbReference>
<comment type="caution">
    <text evidence="9">The sequence shown here is derived from an EMBL/GenBank/DDBJ whole genome shotgun (WGS) entry which is preliminary data.</text>
</comment>
<evidence type="ECO:0000259" key="8">
    <source>
        <dbReference type="Pfam" id="PF00852"/>
    </source>
</evidence>
<evidence type="ECO:0000256" key="7">
    <source>
        <dbReference type="RuleBase" id="RU003832"/>
    </source>
</evidence>
<organism evidence="9 10">
    <name type="scientific">Ridgeia piscesae</name>
    <name type="common">Tubeworm</name>
    <dbReference type="NCBI Taxonomy" id="27915"/>
    <lineage>
        <taxon>Eukaryota</taxon>
        <taxon>Metazoa</taxon>
        <taxon>Spiralia</taxon>
        <taxon>Lophotrochozoa</taxon>
        <taxon>Annelida</taxon>
        <taxon>Polychaeta</taxon>
        <taxon>Sedentaria</taxon>
        <taxon>Canalipalpata</taxon>
        <taxon>Sabellida</taxon>
        <taxon>Siboglinidae</taxon>
        <taxon>Ridgeia</taxon>
    </lineage>
</organism>
<feature type="domain" description="Fucosyltransferase C-terminal" evidence="8">
    <location>
        <begin position="2"/>
        <end position="86"/>
    </location>
</feature>
<sequence length="125" mass="14953">MGAPPEDYRKVAPPRSYIHVDDFASPRELAAYLRKLDTDDALYNDYFRWKGTGHFINTKFWCRVCAMAHAADKQKHAMWYENVKAWWRDDNVCVKPQQGERWATWRGARRRDVKRDVTNVRHVIR</sequence>
<accession>A0AAD9NMW2</accession>